<comment type="caution">
    <text evidence="2">The sequence shown here is derived from an EMBL/GenBank/DDBJ whole genome shotgun (WGS) entry which is preliminary data.</text>
</comment>
<dbReference type="OrthoDB" id="5855276at2759"/>
<organism evidence="2 3">
    <name type="scientific">Steinernema carpocapsae</name>
    <name type="common">Entomopathogenic nematode</name>
    <dbReference type="NCBI Taxonomy" id="34508"/>
    <lineage>
        <taxon>Eukaryota</taxon>
        <taxon>Metazoa</taxon>
        <taxon>Ecdysozoa</taxon>
        <taxon>Nematoda</taxon>
        <taxon>Chromadorea</taxon>
        <taxon>Rhabditida</taxon>
        <taxon>Tylenchina</taxon>
        <taxon>Panagrolaimomorpha</taxon>
        <taxon>Strongyloidoidea</taxon>
        <taxon>Steinernematidae</taxon>
        <taxon>Steinernema</taxon>
    </lineage>
</organism>
<evidence type="ECO:0000313" key="3">
    <source>
        <dbReference type="Proteomes" id="UP000298663"/>
    </source>
</evidence>
<gene>
    <name evidence="2" type="ORF">L596_017966</name>
</gene>
<feature type="region of interest" description="Disordered" evidence="1">
    <location>
        <begin position="201"/>
        <end position="302"/>
    </location>
</feature>
<accession>A0A4U5N3P1</accession>
<name>A0A4U5N3P1_STECR</name>
<evidence type="ECO:0000256" key="1">
    <source>
        <dbReference type="SAM" id="MobiDB-lite"/>
    </source>
</evidence>
<feature type="compositionally biased region" description="Low complexity" evidence="1">
    <location>
        <begin position="201"/>
        <end position="211"/>
    </location>
</feature>
<feature type="compositionally biased region" description="Polar residues" evidence="1">
    <location>
        <begin position="252"/>
        <end position="261"/>
    </location>
</feature>
<reference evidence="2 3" key="1">
    <citation type="journal article" date="2015" name="Genome Biol.">
        <title>Comparative genomics of Steinernema reveals deeply conserved gene regulatory networks.</title>
        <authorList>
            <person name="Dillman A.R."/>
            <person name="Macchietto M."/>
            <person name="Porter C.F."/>
            <person name="Rogers A."/>
            <person name="Williams B."/>
            <person name="Antoshechkin I."/>
            <person name="Lee M.M."/>
            <person name="Goodwin Z."/>
            <person name="Lu X."/>
            <person name="Lewis E.E."/>
            <person name="Goodrich-Blair H."/>
            <person name="Stock S.P."/>
            <person name="Adams B.J."/>
            <person name="Sternberg P.W."/>
            <person name="Mortazavi A."/>
        </authorList>
    </citation>
    <scope>NUCLEOTIDE SEQUENCE [LARGE SCALE GENOMIC DNA]</scope>
    <source>
        <strain evidence="2 3">ALL</strain>
    </source>
</reference>
<dbReference type="EMBL" id="AZBU02000005">
    <property type="protein sequence ID" value="TKR76894.1"/>
    <property type="molecule type" value="Genomic_DNA"/>
</dbReference>
<dbReference type="Proteomes" id="UP000298663">
    <property type="component" value="Unassembled WGS sequence"/>
</dbReference>
<protein>
    <submittedName>
        <fullName evidence="2">Uncharacterized protein</fullName>
    </submittedName>
</protein>
<reference evidence="2 3" key="2">
    <citation type="journal article" date="2019" name="G3 (Bethesda)">
        <title>Hybrid Assembly of the Genome of the Entomopathogenic Nematode Steinernema carpocapsae Identifies the X-Chromosome.</title>
        <authorList>
            <person name="Serra L."/>
            <person name="Macchietto M."/>
            <person name="Macias-Munoz A."/>
            <person name="McGill C.J."/>
            <person name="Rodriguez I.M."/>
            <person name="Rodriguez B."/>
            <person name="Murad R."/>
            <person name="Mortazavi A."/>
        </authorList>
    </citation>
    <scope>NUCLEOTIDE SEQUENCE [LARGE SCALE GENOMIC DNA]</scope>
    <source>
        <strain evidence="2 3">ALL</strain>
    </source>
</reference>
<dbReference type="AlphaFoldDB" id="A0A4U5N3P1"/>
<keyword evidence="3" id="KW-1185">Reference proteome</keyword>
<proteinExistence type="predicted"/>
<sequence>MEQPGDGDAFTTLSDEGMDGASRRTIFVCGYIDKRWHNSSLNAIAADLMSQYFICTNATKTTPWTSSATRYMLARTELLLFFINEFTLSDVRCLLTLQIAWELRLPILMIRPPRTKLVICEGANGTKTVVPKSTEGGALVNPEKTPTNLLKPLKPDYELLQEILYHGYQISLSYDRLDHTSSMLRLKNRIIRLIPQLPGSDSDSLASLSASNGPTPSPQPPKGRPPHGSSHGKRRSQRNNLGSEISKDSLRTSKSMVNLSNGVGKKQNGTADLRPPVNRQSSQKSTASSRCSERRSSVSSLDDASNYHATQYLVFSVKDRSQKPTLIQFPNDVIFDYDANRFANPDATGSLGKDVWGSDTSLEEEAEMAPSITGQFEERDLTAHIATHEPDSDLDEELAPYMNPL</sequence>
<evidence type="ECO:0000313" key="2">
    <source>
        <dbReference type="EMBL" id="TKR76894.1"/>
    </source>
</evidence>